<dbReference type="EMBL" id="FMXQ01000008">
    <property type="protein sequence ID" value="SDB48032.1"/>
    <property type="molecule type" value="Genomic_DNA"/>
</dbReference>
<dbReference type="AlphaFoldDB" id="A0A1G6DSG0"/>
<keyword evidence="2" id="KW-1185">Reference proteome</keyword>
<evidence type="ECO:0000313" key="2">
    <source>
        <dbReference type="Proteomes" id="UP000199071"/>
    </source>
</evidence>
<sequence length="193" mass="20553">MAQFPLPIGIDRMLLDIAEGIGAAARKLPEASRSAVGAVAMKRANVQIDFELSGSATRDDDTVGLGARTFLFGIGSTATTTEDLVRNHGRIELEIVAIAEPPPPAIAPDDDKDVAAPPDRTAIRSAIGLLRAEVAGLRLERAEREGLTGMLDEAFQFLTDDKLDRAAAVLADVKQRLERIADAPRRADTGNDT</sequence>
<protein>
    <submittedName>
        <fullName evidence="1">Uncharacterized protein</fullName>
    </submittedName>
</protein>
<accession>A0A1G6DSG0</accession>
<proteinExistence type="predicted"/>
<evidence type="ECO:0000313" key="1">
    <source>
        <dbReference type="EMBL" id="SDB48032.1"/>
    </source>
</evidence>
<gene>
    <name evidence="1" type="ORF">SAMN02982931_03701</name>
</gene>
<dbReference type="RefSeq" id="WP_090878667.1">
    <property type="nucleotide sequence ID" value="NZ_FMXQ01000008.1"/>
</dbReference>
<reference evidence="1 2" key="1">
    <citation type="submission" date="2016-10" db="EMBL/GenBank/DDBJ databases">
        <authorList>
            <person name="de Groot N.N."/>
        </authorList>
    </citation>
    <scope>NUCLEOTIDE SEQUENCE [LARGE SCALE GENOMIC DNA]</scope>
    <source>
        <strain evidence="1 2">ATCC 35022</strain>
    </source>
</reference>
<organism evidence="1 2">
    <name type="scientific">Bauldia litoralis</name>
    <dbReference type="NCBI Taxonomy" id="665467"/>
    <lineage>
        <taxon>Bacteria</taxon>
        <taxon>Pseudomonadati</taxon>
        <taxon>Pseudomonadota</taxon>
        <taxon>Alphaproteobacteria</taxon>
        <taxon>Hyphomicrobiales</taxon>
        <taxon>Kaistiaceae</taxon>
        <taxon>Bauldia</taxon>
    </lineage>
</organism>
<name>A0A1G6DSG0_9HYPH</name>
<dbReference type="STRING" id="665467.SAMN02982931_03701"/>
<dbReference type="Proteomes" id="UP000199071">
    <property type="component" value="Unassembled WGS sequence"/>
</dbReference>